<evidence type="ECO:0000313" key="5">
    <source>
        <dbReference type="Proteomes" id="UP000654075"/>
    </source>
</evidence>
<feature type="transmembrane region" description="Helical" evidence="1">
    <location>
        <begin position="52"/>
        <end position="73"/>
    </location>
</feature>
<protein>
    <recommendedName>
        <fullName evidence="6">MARVEL domain-containing protein</fullName>
    </recommendedName>
</protein>
<comment type="caution">
    <text evidence="3">The sequence shown here is derived from an EMBL/GenBank/DDBJ whole genome shotgun (WGS) entry which is preliminary data.</text>
</comment>
<dbReference type="OMA" id="YTICTIT"/>
<keyword evidence="1" id="KW-1133">Transmembrane helix</keyword>
<feature type="transmembrane region" description="Helical" evidence="1">
    <location>
        <begin position="134"/>
        <end position="156"/>
    </location>
</feature>
<keyword evidence="5" id="KW-1185">Reference proteome</keyword>
<dbReference type="Proteomes" id="UP000626109">
    <property type="component" value="Unassembled WGS sequence"/>
</dbReference>
<organism evidence="3 4">
    <name type="scientific">Polarella glacialis</name>
    <name type="common">Dinoflagellate</name>
    <dbReference type="NCBI Taxonomy" id="89957"/>
    <lineage>
        <taxon>Eukaryota</taxon>
        <taxon>Sar</taxon>
        <taxon>Alveolata</taxon>
        <taxon>Dinophyceae</taxon>
        <taxon>Suessiales</taxon>
        <taxon>Suessiaceae</taxon>
        <taxon>Polarella</taxon>
    </lineage>
</organism>
<evidence type="ECO:0000256" key="1">
    <source>
        <dbReference type="SAM" id="Phobius"/>
    </source>
</evidence>
<name>A0A813M024_POLGL</name>
<gene>
    <name evidence="2" type="ORF">PGLA1383_LOCUS730</name>
    <name evidence="3" type="ORF">PGLA2088_LOCUS50924</name>
</gene>
<dbReference type="EMBL" id="CAJNNV010000176">
    <property type="protein sequence ID" value="CAE8581717.1"/>
    <property type="molecule type" value="Genomic_DNA"/>
</dbReference>
<feature type="transmembrane region" description="Helical" evidence="1">
    <location>
        <begin position="80"/>
        <end position="98"/>
    </location>
</feature>
<keyword evidence="1" id="KW-0472">Membrane</keyword>
<dbReference type="EMBL" id="CAJNNW010037497">
    <property type="protein sequence ID" value="CAE8742334.1"/>
    <property type="molecule type" value="Genomic_DNA"/>
</dbReference>
<evidence type="ECO:0000313" key="2">
    <source>
        <dbReference type="EMBL" id="CAE8581717.1"/>
    </source>
</evidence>
<dbReference type="Proteomes" id="UP000654075">
    <property type="component" value="Unassembled WGS sequence"/>
</dbReference>
<evidence type="ECO:0008006" key="6">
    <source>
        <dbReference type="Google" id="ProtNLM"/>
    </source>
</evidence>
<accession>A0A813M024</accession>
<dbReference type="AlphaFoldDB" id="A0A813M024"/>
<sequence>MLPRFRTRTTTSLRIGFLIIVQQHYTIFLTYWDLRSQIVSAAAYSDTSFWLVFNSFVCFYVSVMVCGVLLGDWIDGSKTAWWFFFFAHLVGGLAYTVATFKLGAAICGADGEKCAAANTGFGDKSAAVWETTQAAFYVPYVVCMVSLAYQVIIEAIKVPYVPLRN</sequence>
<feature type="transmembrane region" description="Helical" evidence="1">
    <location>
        <begin position="12"/>
        <end position="32"/>
    </location>
</feature>
<reference evidence="3" key="1">
    <citation type="submission" date="2021-02" db="EMBL/GenBank/DDBJ databases">
        <authorList>
            <person name="Dougan E. K."/>
            <person name="Rhodes N."/>
            <person name="Thang M."/>
            <person name="Chan C."/>
        </authorList>
    </citation>
    <scope>NUCLEOTIDE SEQUENCE</scope>
</reference>
<proteinExistence type="predicted"/>
<evidence type="ECO:0000313" key="4">
    <source>
        <dbReference type="Proteomes" id="UP000626109"/>
    </source>
</evidence>
<keyword evidence="1" id="KW-0812">Transmembrane</keyword>
<evidence type="ECO:0000313" key="3">
    <source>
        <dbReference type="EMBL" id="CAE8742334.1"/>
    </source>
</evidence>